<evidence type="ECO:0000313" key="1">
    <source>
        <dbReference type="EMBL" id="ANH80509.1"/>
    </source>
</evidence>
<sequence>MTIKKIAIPISLNATPLFEAHHDSCFGNLTVIFNGNKYKCFQDCLRLIVLFDHPLHPEVLESSAQTIMILKLFSLIHTKKTTYRIPVNSVFLLLRQWL</sequence>
<dbReference type="AlphaFoldDB" id="A0A1A9I0A7"/>
<proteinExistence type="predicted"/>
<gene>
    <name evidence="1" type="ORF">A8C56_05450</name>
</gene>
<dbReference type="STRING" id="1176587.A8C56_05450"/>
<protein>
    <submittedName>
        <fullName evidence="1">Uncharacterized protein</fullName>
    </submittedName>
</protein>
<accession>A0A1A9I0A7</accession>
<keyword evidence="2" id="KW-1185">Reference proteome</keyword>
<dbReference type="EMBL" id="CP015772">
    <property type="protein sequence ID" value="ANH80509.1"/>
    <property type="molecule type" value="Genomic_DNA"/>
</dbReference>
<organism evidence="1 2">
    <name type="scientific">Niabella ginsenosidivorans</name>
    <dbReference type="NCBI Taxonomy" id="1176587"/>
    <lineage>
        <taxon>Bacteria</taxon>
        <taxon>Pseudomonadati</taxon>
        <taxon>Bacteroidota</taxon>
        <taxon>Chitinophagia</taxon>
        <taxon>Chitinophagales</taxon>
        <taxon>Chitinophagaceae</taxon>
        <taxon>Niabella</taxon>
    </lineage>
</organism>
<dbReference type="Proteomes" id="UP000077667">
    <property type="component" value="Chromosome"/>
</dbReference>
<evidence type="ECO:0000313" key="2">
    <source>
        <dbReference type="Proteomes" id="UP000077667"/>
    </source>
</evidence>
<dbReference type="KEGG" id="nia:A8C56_05450"/>
<name>A0A1A9I0A7_9BACT</name>
<reference evidence="1 2" key="1">
    <citation type="submission" date="2016-05" db="EMBL/GenBank/DDBJ databases">
        <title>Niabella ginsenosidivorans BS26 whole genome sequencing.</title>
        <authorList>
            <person name="Im W.T."/>
            <person name="Siddiqi M.Z."/>
        </authorList>
    </citation>
    <scope>NUCLEOTIDE SEQUENCE [LARGE SCALE GENOMIC DNA]</scope>
    <source>
        <strain evidence="1 2">BS26</strain>
    </source>
</reference>